<dbReference type="InterPro" id="IPR006311">
    <property type="entry name" value="TAT_signal"/>
</dbReference>
<dbReference type="PROSITE" id="PS51296">
    <property type="entry name" value="RIESKE"/>
    <property type="match status" value="1"/>
</dbReference>
<dbReference type="InterPro" id="IPR014349">
    <property type="entry name" value="Rieske_Fe-S_prot"/>
</dbReference>
<name>A0ABP6S661_9ACTN</name>
<evidence type="ECO:0000256" key="10">
    <source>
        <dbReference type="SAM" id="MobiDB-lite"/>
    </source>
</evidence>
<dbReference type="InterPro" id="IPR005805">
    <property type="entry name" value="Rieske_Fe-S_prot_C"/>
</dbReference>
<feature type="compositionally biased region" description="Basic and acidic residues" evidence="10">
    <location>
        <begin position="48"/>
        <end position="62"/>
    </location>
</feature>
<keyword evidence="4" id="KW-0479">Metal-binding</keyword>
<protein>
    <recommendedName>
        <fullName evidence="2">Cytochrome bc1 complex Rieske iron-sulfur subunit</fullName>
    </recommendedName>
    <alternativeName>
        <fullName evidence="8">Cytochrome bc1 reductase complex subunit QcrA</fullName>
    </alternativeName>
</protein>
<dbReference type="Pfam" id="PF00355">
    <property type="entry name" value="Rieske"/>
    <property type="match status" value="1"/>
</dbReference>
<comment type="function">
    <text evidence="1">Iron-sulfur subunit of the cytochrome bc1 complex, an essential component of the respiratory electron transport chain required for ATP synthesis. The bc1 complex catalyzes the oxidation of menaquinol and the reduction of cytochrome c in the respiratory chain. The bc1 complex operates through a Q-cycle mechanism that couples electron transfer to generation of the proton gradient that drives ATP synthesis.</text>
</comment>
<feature type="region of interest" description="Disordered" evidence="10">
    <location>
        <begin position="1"/>
        <end position="20"/>
    </location>
</feature>
<dbReference type="Proteomes" id="UP001499990">
    <property type="component" value="Unassembled WGS sequence"/>
</dbReference>
<dbReference type="InterPro" id="IPR017941">
    <property type="entry name" value="Rieske_2Fe-2S"/>
</dbReference>
<evidence type="ECO:0000256" key="5">
    <source>
        <dbReference type="ARBA" id="ARBA00023004"/>
    </source>
</evidence>
<evidence type="ECO:0000256" key="8">
    <source>
        <dbReference type="ARBA" id="ARBA00029586"/>
    </source>
</evidence>
<keyword evidence="13" id="KW-1185">Reference proteome</keyword>
<feature type="domain" description="Rieske" evidence="11">
    <location>
        <begin position="71"/>
        <end position="163"/>
    </location>
</feature>
<feature type="region of interest" description="Disordered" evidence="10">
    <location>
        <begin position="44"/>
        <end position="75"/>
    </location>
</feature>
<accession>A0ABP6S661</accession>
<dbReference type="CDD" id="cd03467">
    <property type="entry name" value="Rieske"/>
    <property type="match status" value="1"/>
</dbReference>
<organism evidence="12 13">
    <name type="scientific">Streptomyces sannanensis</name>
    <dbReference type="NCBI Taxonomy" id="285536"/>
    <lineage>
        <taxon>Bacteria</taxon>
        <taxon>Bacillati</taxon>
        <taxon>Actinomycetota</taxon>
        <taxon>Actinomycetes</taxon>
        <taxon>Kitasatosporales</taxon>
        <taxon>Streptomycetaceae</taxon>
        <taxon>Streptomyces</taxon>
    </lineage>
</organism>
<evidence type="ECO:0000256" key="2">
    <source>
        <dbReference type="ARBA" id="ARBA00015816"/>
    </source>
</evidence>
<comment type="cofactor">
    <cofactor evidence="9">
        <name>[2Fe-2S] cluster</name>
        <dbReference type="ChEBI" id="CHEBI:190135"/>
    </cofactor>
</comment>
<dbReference type="InterPro" id="IPR036922">
    <property type="entry name" value="Rieske_2Fe-2S_sf"/>
</dbReference>
<dbReference type="PROSITE" id="PS51318">
    <property type="entry name" value="TAT"/>
    <property type="match status" value="1"/>
</dbReference>
<proteinExistence type="predicted"/>
<sequence length="164" mass="16214">MATEEGNTVMTAAQESERPLGRRTVVAAVGAAGLGVALTACGGSEAKSTADEADKAAAEKPQDTGNGAAQQPLAKTADIPVGGGKVFAAEGVVVTQPAAGDFKAFSSKCTHQGCAVKDVVGDSINCPCHDSKFSAADGSVKAGPATRPLPTMAIKVEGDTITLG</sequence>
<evidence type="ECO:0000256" key="4">
    <source>
        <dbReference type="ARBA" id="ARBA00022723"/>
    </source>
</evidence>
<reference evidence="13" key="1">
    <citation type="journal article" date="2019" name="Int. J. Syst. Evol. Microbiol.">
        <title>The Global Catalogue of Microorganisms (GCM) 10K type strain sequencing project: providing services to taxonomists for standard genome sequencing and annotation.</title>
        <authorList>
            <consortium name="The Broad Institute Genomics Platform"/>
            <consortium name="The Broad Institute Genome Sequencing Center for Infectious Disease"/>
            <person name="Wu L."/>
            <person name="Ma J."/>
        </authorList>
    </citation>
    <scope>NUCLEOTIDE SEQUENCE [LARGE SCALE GENOMIC DNA]</scope>
    <source>
        <strain evidence="13">JCM 9651</strain>
    </source>
</reference>
<keyword evidence="7" id="KW-1015">Disulfide bond</keyword>
<evidence type="ECO:0000256" key="6">
    <source>
        <dbReference type="ARBA" id="ARBA00023014"/>
    </source>
</evidence>
<comment type="caution">
    <text evidence="12">The sequence shown here is derived from an EMBL/GenBank/DDBJ whole genome shotgun (WGS) entry which is preliminary data.</text>
</comment>
<dbReference type="Gene3D" id="2.102.10.10">
    <property type="entry name" value="Rieske [2Fe-2S] iron-sulphur domain"/>
    <property type="match status" value="1"/>
</dbReference>
<evidence type="ECO:0000256" key="3">
    <source>
        <dbReference type="ARBA" id="ARBA00022714"/>
    </source>
</evidence>
<gene>
    <name evidence="12" type="ORF">GCM10020367_09530</name>
</gene>
<evidence type="ECO:0000259" key="11">
    <source>
        <dbReference type="PROSITE" id="PS51296"/>
    </source>
</evidence>
<dbReference type="EMBL" id="BAAAYL010000001">
    <property type="protein sequence ID" value="GAA3368984.1"/>
    <property type="molecule type" value="Genomic_DNA"/>
</dbReference>
<dbReference type="PRINTS" id="PR00162">
    <property type="entry name" value="RIESKE"/>
</dbReference>
<dbReference type="SUPFAM" id="SSF50022">
    <property type="entry name" value="ISP domain"/>
    <property type="match status" value="1"/>
</dbReference>
<evidence type="ECO:0000256" key="7">
    <source>
        <dbReference type="ARBA" id="ARBA00023157"/>
    </source>
</evidence>
<feature type="compositionally biased region" description="Polar residues" evidence="10">
    <location>
        <begin position="1"/>
        <end position="14"/>
    </location>
</feature>
<keyword evidence="6" id="KW-0411">Iron-sulfur</keyword>
<evidence type="ECO:0000256" key="9">
    <source>
        <dbReference type="ARBA" id="ARBA00034078"/>
    </source>
</evidence>
<keyword evidence="3" id="KW-0001">2Fe-2S</keyword>
<keyword evidence="5" id="KW-0408">Iron</keyword>
<dbReference type="PANTHER" id="PTHR10134">
    <property type="entry name" value="CYTOCHROME B-C1 COMPLEX SUBUNIT RIESKE, MITOCHONDRIAL"/>
    <property type="match status" value="1"/>
</dbReference>
<evidence type="ECO:0000313" key="13">
    <source>
        <dbReference type="Proteomes" id="UP001499990"/>
    </source>
</evidence>
<dbReference type="RefSeq" id="WP_425586151.1">
    <property type="nucleotide sequence ID" value="NZ_BAAAYL010000001.1"/>
</dbReference>
<evidence type="ECO:0000256" key="1">
    <source>
        <dbReference type="ARBA" id="ARBA00002494"/>
    </source>
</evidence>
<evidence type="ECO:0000313" key="12">
    <source>
        <dbReference type="EMBL" id="GAA3368984.1"/>
    </source>
</evidence>